<accession>A0AAJ1IEB5</accession>
<dbReference type="Proteomes" id="UP001221217">
    <property type="component" value="Unassembled WGS sequence"/>
</dbReference>
<comment type="caution">
    <text evidence="1">The sequence shown here is derived from an EMBL/GenBank/DDBJ whole genome shotgun (WGS) entry which is preliminary data.</text>
</comment>
<organism evidence="1 2">
    <name type="scientific">Candidatus Thalassospirochaeta sargassi</name>
    <dbReference type="NCBI Taxonomy" id="3119039"/>
    <lineage>
        <taxon>Bacteria</taxon>
        <taxon>Pseudomonadati</taxon>
        <taxon>Spirochaetota</taxon>
        <taxon>Spirochaetia</taxon>
        <taxon>Spirochaetales</taxon>
        <taxon>Spirochaetaceae</taxon>
        <taxon>Candidatus Thalassospirochaeta</taxon>
    </lineage>
</organism>
<protein>
    <submittedName>
        <fullName evidence="1">Uncharacterized protein</fullName>
    </submittedName>
</protein>
<sequence length="80" mass="9063">MHISDENTSVYDSVAATLEERAAAPGFNIEDIRSELDALYRYSGLGWAGRGMIKEQEINSSIMAYEVFLVRYREKADNKV</sequence>
<proteinExistence type="predicted"/>
<evidence type="ECO:0000313" key="2">
    <source>
        <dbReference type="Proteomes" id="UP001221217"/>
    </source>
</evidence>
<gene>
    <name evidence="1" type="ORF">PQJ61_13240</name>
</gene>
<dbReference type="AlphaFoldDB" id="A0AAJ1IEB5"/>
<name>A0AAJ1IEB5_9SPIO</name>
<reference evidence="1 2" key="1">
    <citation type="submission" date="2022-12" db="EMBL/GenBank/DDBJ databases">
        <title>Metagenome assembled genome from gulf of manar.</title>
        <authorList>
            <person name="Kohli P."/>
            <person name="Pk S."/>
            <person name="Venkata Ramana C."/>
            <person name="Sasikala C."/>
        </authorList>
    </citation>
    <scope>NUCLEOTIDE SEQUENCE [LARGE SCALE GENOMIC DNA]</scope>
    <source>
        <strain evidence="1">JB008</strain>
    </source>
</reference>
<dbReference type="EMBL" id="JAQQAL010000031">
    <property type="protein sequence ID" value="MDC7227722.1"/>
    <property type="molecule type" value="Genomic_DNA"/>
</dbReference>
<evidence type="ECO:0000313" key="1">
    <source>
        <dbReference type="EMBL" id="MDC7227722.1"/>
    </source>
</evidence>